<dbReference type="OrthoDB" id="3521968at2759"/>
<dbReference type="Proteomes" id="UP000235786">
    <property type="component" value="Unassembled WGS sequence"/>
</dbReference>
<proteinExistence type="predicted"/>
<accession>A0A2J6RGE1</accession>
<gene>
    <name evidence="1" type="ORF">L207DRAFT_531860</name>
</gene>
<dbReference type="AlphaFoldDB" id="A0A2J6RGE1"/>
<protein>
    <submittedName>
        <fullName evidence="1">Uncharacterized protein</fullName>
    </submittedName>
</protein>
<sequence length="240" mass="28202">MVPWEKILCCSELDCLPHNPRYHCIPPTAESMKHLDFILHQGDQFAEKDDSKTPLKFKDHKYHEAIISVVRFGDISDEHWPVRYFAAWSKVDGTLGGFIEIGEEKMKTAEIQEIIGDTKQSRHDRFLGQCPNHPNLEFYIRFHPLKEKPMFVWEKDPKEKNKQYPWEEGRIQPEVSNKIFKKWGDIDLDSDNCPLPLLSYSTNGTRTTTRWEPLEGKGDSITKFDPDFDSWWSFMHVFAL</sequence>
<keyword evidence="2" id="KW-1185">Reference proteome</keyword>
<name>A0A2J6RGE1_HYAVF</name>
<evidence type="ECO:0000313" key="2">
    <source>
        <dbReference type="Proteomes" id="UP000235786"/>
    </source>
</evidence>
<reference evidence="1 2" key="1">
    <citation type="submission" date="2016-04" db="EMBL/GenBank/DDBJ databases">
        <title>A degradative enzymes factory behind the ericoid mycorrhizal symbiosis.</title>
        <authorList>
            <consortium name="DOE Joint Genome Institute"/>
            <person name="Martino E."/>
            <person name="Morin E."/>
            <person name="Grelet G."/>
            <person name="Kuo A."/>
            <person name="Kohler A."/>
            <person name="Daghino S."/>
            <person name="Barry K."/>
            <person name="Choi C."/>
            <person name="Cichocki N."/>
            <person name="Clum A."/>
            <person name="Copeland A."/>
            <person name="Hainaut M."/>
            <person name="Haridas S."/>
            <person name="Labutti K."/>
            <person name="Lindquist E."/>
            <person name="Lipzen A."/>
            <person name="Khouja H.-R."/>
            <person name="Murat C."/>
            <person name="Ohm R."/>
            <person name="Olson A."/>
            <person name="Spatafora J."/>
            <person name="Veneault-Fourrey C."/>
            <person name="Henrissat B."/>
            <person name="Grigoriev I."/>
            <person name="Martin F."/>
            <person name="Perotto S."/>
        </authorList>
    </citation>
    <scope>NUCLEOTIDE SEQUENCE [LARGE SCALE GENOMIC DNA]</scope>
    <source>
        <strain evidence="1 2">F</strain>
    </source>
</reference>
<dbReference type="EMBL" id="KZ613949">
    <property type="protein sequence ID" value="PMD37583.1"/>
    <property type="molecule type" value="Genomic_DNA"/>
</dbReference>
<organism evidence="1 2">
    <name type="scientific">Hyaloscypha variabilis (strain UAMH 11265 / GT02V1 / F)</name>
    <name type="common">Meliniomyces variabilis</name>
    <dbReference type="NCBI Taxonomy" id="1149755"/>
    <lineage>
        <taxon>Eukaryota</taxon>
        <taxon>Fungi</taxon>
        <taxon>Dikarya</taxon>
        <taxon>Ascomycota</taxon>
        <taxon>Pezizomycotina</taxon>
        <taxon>Leotiomycetes</taxon>
        <taxon>Helotiales</taxon>
        <taxon>Hyaloscyphaceae</taxon>
        <taxon>Hyaloscypha</taxon>
        <taxon>Hyaloscypha variabilis</taxon>
    </lineage>
</organism>
<evidence type="ECO:0000313" key="1">
    <source>
        <dbReference type="EMBL" id="PMD37583.1"/>
    </source>
</evidence>